<dbReference type="PANTHER" id="PTHR31672:SF13">
    <property type="entry name" value="F-BOX PROTEIN CPR30-LIKE"/>
    <property type="match status" value="1"/>
</dbReference>
<protein>
    <recommendedName>
        <fullName evidence="1">F-box domain-containing protein</fullName>
    </recommendedName>
</protein>
<dbReference type="Proteomes" id="UP001632038">
    <property type="component" value="Unassembled WGS sequence"/>
</dbReference>
<sequence length="403" mass="46347">MKQQKKLKSSSNPFSQYPIFSLRLLHKMKRKRRLKRKPRQPQEISHIAMADCVFPEDIMLCILARLPVTSIVRFKAVCKPWLELFSTPEFVKMHQSQISSDPIKQSYISHRIGAPGSKTILNFTLGAKKMMTTHDHIFRNDDIGIEILGCCNGIFCINLGDSVVFWNPAMRLSKTVPFPSVVKENHFVSLGFGYDADDDDYKVVRMVLNVNGVDLYSANSDSWTTIEHDFQFRDGYKKLSNVIVNGNPYFRTEVDDIESGFRKVLVCFDVKRQVFRTVPFPSMKPREEVIFVDWYGSLGALVFTVMEDARVEYIDVWVFDDGERIWRKIQTIGCVENVCGLFYFANVTMIVFLVDGKPCLFPESSRFNILLDGAPLPECVFLEIYGYRESLAYIKGMEKCACE</sequence>
<dbReference type="Pfam" id="PF00646">
    <property type="entry name" value="F-box"/>
    <property type="match status" value="1"/>
</dbReference>
<dbReference type="InterPro" id="IPR036047">
    <property type="entry name" value="F-box-like_dom_sf"/>
</dbReference>
<evidence type="ECO:0000313" key="3">
    <source>
        <dbReference type="Proteomes" id="UP001632038"/>
    </source>
</evidence>
<dbReference type="InterPro" id="IPR001810">
    <property type="entry name" value="F-box_dom"/>
</dbReference>
<dbReference type="EMBL" id="JAVIJP010000036">
    <property type="protein sequence ID" value="KAL3628735.1"/>
    <property type="molecule type" value="Genomic_DNA"/>
</dbReference>
<feature type="domain" description="F-box" evidence="1">
    <location>
        <begin position="54"/>
        <end position="93"/>
    </location>
</feature>
<dbReference type="InterPro" id="IPR050796">
    <property type="entry name" value="SCF_F-box_component"/>
</dbReference>
<dbReference type="InterPro" id="IPR017451">
    <property type="entry name" value="F-box-assoc_interact_dom"/>
</dbReference>
<keyword evidence="3" id="KW-1185">Reference proteome</keyword>
<proteinExistence type="predicted"/>
<dbReference type="PANTHER" id="PTHR31672">
    <property type="entry name" value="BNACNNG10540D PROTEIN"/>
    <property type="match status" value="1"/>
</dbReference>
<dbReference type="Gene3D" id="1.20.1280.50">
    <property type="match status" value="1"/>
</dbReference>
<reference evidence="3" key="1">
    <citation type="journal article" date="2024" name="IScience">
        <title>Strigolactones Initiate the Formation of Haustorium-like Structures in Castilleja.</title>
        <authorList>
            <person name="Buerger M."/>
            <person name="Peterson D."/>
            <person name="Chory J."/>
        </authorList>
    </citation>
    <scope>NUCLEOTIDE SEQUENCE [LARGE SCALE GENOMIC DNA]</scope>
</reference>
<comment type="caution">
    <text evidence="2">The sequence shown here is derived from an EMBL/GenBank/DDBJ whole genome shotgun (WGS) entry which is preliminary data.</text>
</comment>
<dbReference type="InterPro" id="IPR013187">
    <property type="entry name" value="F-box-assoc_dom_typ3"/>
</dbReference>
<gene>
    <name evidence="2" type="ORF">CASFOL_027781</name>
</gene>
<evidence type="ECO:0000313" key="2">
    <source>
        <dbReference type="EMBL" id="KAL3628735.1"/>
    </source>
</evidence>
<dbReference type="SUPFAM" id="SSF81383">
    <property type="entry name" value="F-box domain"/>
    <property type="match status" value="1"/>
</dbReference>
<dbReference type="NCBIfam" id="TIGR01640">
    <property type="entry name" value="F_box_assoc_1"/>
    <property type="match status" value="1"/>
</dbReference>
<accession>A0ABD3CJ12</accession>
<dbReference type="AlphaFoldDB" id="A0ABD3CJ12"/>
<name>A0ABD3CJ12_9LAMI</name>
<organism evidence="2 3">
    <name type="scientific">Castilleja foliolosa</name>
    <dbReference type="NCBI Taxonomy" id="1961234"/>
    <lineage>
        <taxon>Eukaryota</taxon>
        <taxon>Viridiplantae</taxon>
        <taxon>Streptophyta</taxon>
        <taxon>Embryophyta</taxon>
        <taxon>Tracheophyta</taxon>
        <taxon>Spermatophyta</taxon>
        <taxon>Magnoliopsida</taxon>
        <taxon>eudicotyledons</taxon>
        <taxon>Gunneridae</taxon>
        <taxon>Pentapetalae</taxon>
        <taxon>asterids</taxon>
        <taxon>lamiids</taxon>
        <taxon>Lamiales</taxon>
        <taxon>Orobanchaceae</taxon>
        <taxon>Pedicularideae</taxon>
        <taxon>Castillejinae</taxon>
        <taxon>Castilleja</taxon>
    </lineage>
</organism>
<dbReference type="SMART" id="SM00256">
    <property type="entry name" value="FBOX"/>
    <property type="match status" value="1"/>
</dbReference>
<dbReference type="Pfam" id="PF08268">
    <property type="entry name" value="FBA_3"/>
    <property type="match status" value="1"/>
</dbReference>
<dbReference type="CDD" id="cd22157">
    <property type="entry name" value="F-box_AtFBW1-like"/>
    <property type="match status" value="1"/>
</dbReference>
<evidence type="ECO:0000259" key="1">
    <source>
        <dbReference type="SMART" id="SM00256"/>
    </source>
</evidence>